<dbReference type="Proteomes" id="UP000824005">
    <property type="component" value="Unassembled WGS sequence"/>
</dbReference>
<comment type="subunit">
    <text evidence="6">Part of the 30S ribosomal subunit.</text>
</comment>
<dbReference type="PANTHER" id="PTHR10744:SF1">
    <property type="entry name" value="SMALL RIBOSOMAL SUBUNIT PROTEIN US17M"/>
    <property type="match status" value="1"/>
</dbReference>
<evidence type="ECO:0000256" key="4">
    <source>
        <dbReference type="ARBA" id="ARBA00022980"/>
    </source>
</evidence>
<dbReference type="InterPro" id="IPR012340">
    <property type="entry name" value="NA-bd_OB-fold"/>
</dbReference>
<dbReference type="GO" id="GO:0019843">
    <property type="term" value="F:rRNA binding"/>
    <property type="evidence" value="ECO:0007669"/>
    <property type="project" value="UniProtKB-UniRule"/>
</dbReference>
<evidence type="ECO:0000313" key="9">
    <source>
        <dbReference type="Proteomes" id="UP000824005"/>
    </source>
</evidence>
<organism evidence="8 9">
    <name type="scientific">Candidatus Agrococcus pullicola</name>
    <dbReference type="NCBI Taxonomy" id="2838429"/>
    <lineage>
        <taxon>Bacteria</taxon>
        <taxon>Bacillati</taxon>
        <taxon>Actinomycetota</taxon>
        <taxon>Actinomycetes</taxon>
        <taxon>Micrococcales</taxon>
        <taxon>Microbacteriaceae</taxon>
        <taxon>Agrococcus</taxon>
    </lineage>
</organism>
<dbReference type="PROSITE" id="PS00056">
    <property type="entry name" value="RIBOSOMAL_S17"/>
    <property type="match status" value="1"/>
</dbReference>
<dbReference type="CDD" id="cd00364">
    <property type="entry name" value="Ribosomal_uS17"/>
    <property type="match status" value="1"/>
</dbReference>
<evidence type="ECO:0000256" key="3">
    <source>
        <dbReference type="ARBA" id="ARBA00022884"/>
    </source>
</evidence>
<reference evidence="8" key="1">
    <citation type="journal article" date="2021" name="PeerJ">
        <title>Extensive microbial diversity within the chicken gut microbiome revealed by metagenomics and culture.</title>
        <authorList>
            <person name="Gilroy R."/>
            <person name="Ravi A."/>
            <person name="Getino M."/>
            <person name="Pursley I."/>
            <person name="Horton D.L."/>
            <person name="Alikhan N.F."/>
            <person name="Baker D."/>
            <person name="Gharbi K."/>
            <person name="Hall N."/>
            <person name="Watson M."/>
            <person name="Adriaenssens E.M."/>
            <person name="Foster-Nyarko E."/>
            <person name="Jarju S."/>
            <person name="Secka A."/>
            <person name="Antonio M."/>
            <person name="Oren A."/>
            <person name="Chaudhuri R.R."/>
            <person name="La Ragione R."/>
            <person name="Hildebrand F."/>
            <person name="Pallen M.J."/>
        </authorList>
    </citation>
    <scope>NUCLEOTIDE SEQUENCE</scope>
    <source>
        <strain evidence="8">ChiGjej1B1-98</strain>
    </source>
</reference>
<evidence type="ECO:0000256" key="2">
    <source>
        <dbReference type="ARBA" id="ARBA00022730"/>
    </source>
</evidence>
<evidence type="ECO:0000256" key="6">
    <source>
        <dbReference type="HAMAP-Rule" id="MF_01345"/>
    </source>
</evidence>
<gene>
    <name evidence="6 8" type="primary">rpsQ</name>
    <name evidence="8" type="ORF">H9830_14620</name>
</gene>
<name>A0A9D1YXQ5_9MICO</name>
<reference evidence="8" key="2">
    <citation type="submission" date="2021-04" db="EMBL/GenBank/DDBJ databases">
        <authorList>
            <person name="Gilroy R."/>
        </authorList>
    </citation>
    <scope>NUCLEOTIDE SEQUENCE</scope>
    <source>
        <strain evidence="8">ChiGjej1B1-98</strain>
    </source>
</reference>
<evidence type="ECO:0000256" key="5">
    <source>
        <dbReference type="ARBA" id="ARBA00023274"/>
    </source>
</evidence>
<dbReference type="PRINTS" id="PR00973">
    <property type="entry name" value="RIBOSOMALS17"/>
</dbReference>
<keyword evidence="5 6" id="KW-0687">Ribonucleoprotein</keyword>
<dbReference type="GO" id="GO:0006412">
    <property type="term" value="P:translation"/>
    <property type="evidence" value="ECO:0007669"/>
    <property type="project" value="UniProtKB-UniRule"/>
</dbReference>
<protein>
    <recommendedName>
        <fullName evidence="6">Small ribosomal subunit protein uS17</fullName>
    </recommendedName>
</protein>
<dbReference type="GO" id="GO:0022627">
    <property type="term" value="C:cytosolic small ribosomal subunit"/>
    <property type="evidence" value="ECO:0007669"/>
    <property type="project" value="UniProtKB-UniRule"/>
</dbReference>
<dbReference type="Pfam" id="PF00366">
    <property type="entry name" value="Ribosomal_S17"/>
    <property type="match status" value="1"/>
</dbReference>
<comment type="caution">
    <text evidence="8">The sequence shown here is derived from an EMBL/GenBank/DDBJ whole genome shotgun (WGS) entry which is preliminary data.</text>
</comment>
<comment type="similarity">
    <text evidence="1 6 7">Belongs to the universal ribosomal protein uS17 family.</text>
</comment>
<dbReference type="Gene3D" id="2.40.50.140">
    <property type="entry name" value="Nucleic acid-binding proteins"/>
    <property type="match status" value="1"/>
</dbReference>
<dbReference type="HAMAP" id="MF_01345_B">
    <property type="entry name" value="Ribosomal_uS17_B"/>
    <property type="match status" value="1"/>
</dbReference>
<dbReference type="EMBL" id="DXDC01000445">
    <property type="protein sequence ID" value="HIY67495.1"/>
    <property type="molecule type" value="Genomic_DNA"/>
</dbReference>
<evidence type="ECO:0000256" key="7">
    <source>
        <dbReference type="RuleBase" id="RU003872"/>
    </source>
</evidence>
<keyword evidence="3 6" id="KW-0694">RNA-binding</keyword>
<dbReference type="NCBIfam" id="TIGR03635">
    <property type="entry name" value="uS17_bact"/>
    <property type="match status" value="1"/>
</dbReference>
<proteinExistence type="inferred from homology"/>
<dbReference type="InterPro" id="IPR019984">
    <property type="entry name" value="Ribosomal_uS17_bact/chlr"/>
</dbReference>
<accession>A0A9D1YXQ5</accession>
<dbReference type="InterPro" id="IPR019979">
    <property type="entry name" value="Ribosomal_uS17_CS"/>
</dbReference>
<dbReference type="GO" id="GO:0003735">
    <property type="term" value="F:structural constituent of ribosome"/>
    <property type="evidence" value="ECO:0007669"/>
    <property type="project" value="UniProtKB-UniRule"/>
</dbReference>
<comment type="function">
    <text evidence="6">One of the primary rRNA binding proteins, it binds specifically to the 5'-end of 16S ribosomal RNA.</text>
</comment>
<dbReference type="AlphaFoldDB" id="A0A9D1YXQ5"/>
<keyword evidence="2 6" id="KW-0699">rRNA-binding</keyword>
<evidence type="ECO:0000256" key="1">
    <source>
        <dbReference type="ARBA" id="ARBA00010254"/>
    </source>
</evidence>
<evidence type="ECO:0000313" key="8">
    <source>
        <dbReference type="EMBL" id="HIY67495.1"/>
    </source>
</evidence>
<dbReference type="PANTHER" id="PTHR10744">
    <property type="entry name" value="40S RIBOSOMAL PROTEIN S11 FAMILY MEMBER"/>
    <property type="match status" value="1"/>
</dbReference>
<dbReference type="NCBIfam" id="NF004123">
    <property type="entry name" value="PRK05610.1"/>
    <property type="match status" value="1"/>
</dbReference>
<dbReference type="InterPro" id="IPR000266">
    <property type="entry name" value="Ribosomal_uS17"/>
</dbReference>
<keyword evidence="4 6" id="KW-0689">Ribosomal protein</keyword>
<sequence>MTEAQTTAAEARGYRKTLIGYVVGDKMEKTIVVEVEDRVKHPLYGKVMRKSSKVKAHDEKNTAGVGDRVLLAETRPLSATKRWRLVEILEKAK</sequence>
<dbReference type="SUPFAM" id="SSF50249">
    <property type="entry name" value="Nucleic acid-binding proteins"/>
    <property type="match status" value="1"/>
</dbReference>